<feature type="domain" description="Ribosome recycling factor" evidence="6">
    <location>
        <begin position="23"/>
        <end position="183"/>
    </location>
</feature>
<dbReference type="NCBIfam" id="TIGR00496">
    <property type="entry name" value="frr"/>
    <property type="match status" value="1"/>
</dbReference>
<dbReference type="Pfam" id="PF01765">
    <property type="entry name" value="RRF"/>
    <property type="match status" value="1"/>
</dbReference>
<protein>
    <submittedName>
        <fullName evidence="7">Unannotated protein</fullName>
    </submittedName>
</protein>
<dbReference type="PANTHER" id="PTHR20982:SF3">
    <property type="entry name" value="MITOCHONDRIAL RIBOSOME RECYCLING FACTOR PSEUDO 1"/>
    <property type="match status" value="1"/>
</dbReference>
<name>A0A6J6K7R1_9ZZZZ</name>
<dbReference type="Gene3D" id="1.10.132.20">
    <property type="entry name" value="Ribosome-recycling factor"/>
    <property type="match status" value="1"/>
</dbReference>
<dbReference type="HAMAP" id="MF_00040">
    <property type="entry name" value="RRF"/>
    <property type="match status" value="1"/>
</dbReference>
<dbReference type="GO" id="GO:0005737">
    <property type="term" value="C:cytoplasm"/>
    <property type="evidence" value="ECO:0007669"/>
    <property type="project" value="UniProtKB-SubCell"/>
</dbReference>
<keyword evidence="4" id="KW-0648">Protein biosynthesis</keyword>
<dbReference type="EMBL" id="CAEZWB010000037">
    <property type="protein sequence ID" value="CAB4644375.1"/>
    <property type="molecule type" value="Genomic_DNA"/>
</dbReference>
<dbReference type="InterPro" id="IPR036191">
    <property type="entry name" value="RRF_sf"/>
</dbReference>
<evidence type="ECO:0000256" key="2">
    <source>
        <dbReference type="ARBA" id="ARBA00005912"/>
    </source>
</evidence>
<keyword evidence="5" id="KW-0175">Coiled coil</keyword>
<gene>
    <name evidence="7" type="ORF">UFOPK2166_00443</name>
    <name evidence="8" type="ORF">UFOPK4000_00073</name>
</gene>
<comment type="similarity">
    <text evidence="2">Belongs to the RRF family.</text>
</comment>
<dbReference type="EMBL" id="CAFBOT010000005">
    <property type="protein sequence ID" value="CAB4980543.1"/>
    <property type="molecule type" value="Genomic_DNA"/>
</dbReference>
<accession>A0A6J6K7R1</accession>
<evidence type="ECO:0000259" key="6">
    <source>
        <dbReference type="Pfam" id="PF01765"/>
    </source>
</evidence>
<dbReference type="PANTHER" id="PTHR20982">
    <property type="entry name" value="RIBOSOME RECYCLING FACTOR"/>
    <property type="match status" value="1"/>
</dbReference>
<sequence length="185" mass="20802">MIEETLLEAMDKMAKALEHVQGQFLGVRTGRANSSLVDKLPVDYYGSVVPLQQLATFQVPEARMLIIKPHDRGAIGAIEKAIQGSDLGVTPGNDGVVIRLSFPMLTEERRKEYVKVVKNMAEDGRIALRNVRRDARKVLETSEKAGDISKDDLERAEKELEKMTHESVEQIDKAFTRKEQELLEV</sequence>
<evidence type="ECO:0000256" key="5">
    <source>
        <dbReference type="SAM" id="Coils"/>
    </source>
</evidence>
<evidence type="ECO:0000256" key="4">
    <source>
        <dbReference type="ARBA" id="ARBA00022917"/>
    </source>
</evidence>
<dbReference type="CDD" id="cd00520">
    <property type="entry name" value="RRF"/>
    <property type="match status" value="1"/>
</dbReference>
<dbReference type="Gene3D" id="3.30.1360.40">
    <property type="match status" value="1"/>
</dbReference>
<dbReference type="GO" id="GO:0006412">
    <property type="term" value="P:translation"/>
    <property type="evidence" value="ECO:0007669"/>
    <property type="project" value="UniProtKB-KW"/>
</dbReference>
<proteinExistence type="inferred from homology"/>
<evidence type="ECO:0000256" key="1">
    <source>
        <dbReference type="ARBA" id="ARBA00004496"/>
    </source>
</evidence>
<dbReference type="SUPFAM" id="SSF55194">
    <property type="entry name" value="Ribosome recycling factor, RRF"/>
    <property type="match status" value="1"/>
</dbReference>
<dbReference type="FunFam" id="1.10.132.20:FF:000001">
    <property type="entry name" value="Ribosome-recycling factor"/>
    <property type="match status" value="1"/>
</dbReference>
<reference evidence="7" key="1">
    <citation type="submission" date="2020-05" db="EMBL/GenBank/DDBJ databases">
        <authorList>
            <person name="Chiriac C."/>
            <person name="Salcher M."/>
            <person name="Ghai R."/>
            <person name="Kavagutti S V."/>
        </authorList>
    </citation>
    <scope>NUCLEOTIDE SEQUENCE</scope>
</reference>
<evidence type="ECO:0000256" key="3">
    <source>
        <dbReference type="ARBA" id="ARBA00022490"/>
    </source>
</evidence>
<dbReference type="GO" id="GO:0043023">
    <property type="term" value="F:ribosomal large subunit binding"/>
    <property type="evidence" value="ECO:0007669"/>
    <property type="project" value="TreeGrafter"/>
</dbReference>
<evidence type="ECO:0000313" key="7">
    <source>
        <dbReference type="EMBL" id="CAB4644375.1"/>
    </source>
</evidence>
<dbReference type="AlphaFoldDB" id="A0A6J6K7R1"/>
<feature type="coiled-coil region" evidence="5">
    <location>
        <begin position="139"/>
        <end position="173"/>
    </location>
</feature>
<evidence type="ECO:0000313" key="8">
    <source>
        <dbReference type="EMBL" id="CAB4980543.1"/>
    </source>
</evidence>
<dbReference type="InterPro" id="IPR002661">
    <property type="entry name" value="Ribosome_recyc_fac"/>
</dbReference>
<dbReference type="InterPro" id="IPR023584">
    <property type="entry name" value="Ribosome_recyc_fac_dom"/>
</dbReference>
<organism evidence="7">
    <name type="scientific">freshwater metagenome</name>
    <dbReference type="NCBI Taxonomy" id="449393"/>
    <lineage>
        <taxon>unclassified sequences</taxon>
        <taxon>metagenomes</taxon>
        <taxon>ecological metagenomes</taxon>
    </lineage>
</organism>
<dbReference type="FunFam" id="3.30.1360.40:FF:000001">
    <property type="entry name" value="Ribosome-recycling factor"/>
    <property type="match status" value="1"/>
</dbReference>
<keyword evidence="3" id="KW-0963">Cytoplasm</keyword>
<comment type="subcellular location">
    <subcellularLocation>
        <location evidence="1">Cytoplasm</location>
    </subcellularLocation>
</comment>